<dbReference type="EMBL" id="JACBZM010000001">
    <property type="protein sequence ID" value="NYI46435.1"/>
    <property type="molecule type" value="Genomic_DNA"/>
</dbReference>
<name>A0A7Y9ZM37_9ACTN</name>
<accession>A0A7Y9ZM37</accession>
<protein>
    <submittedName>
        <fullName evidence="1">Uncharacterized protein</fullName>
    </submittedName>
</protein>
<dbReference type="RefSeq" id="WP_179650280.1">
    <property type="nucleotide sequence ID" value="NZ_JACBZM010000001.1"/>
</dbReference>
<evidence type="ECO:0000313" key="1">
    <source>
        <dbReference type="EMBL" id="NYI46435.1"/>
    </source>
</evidence>
<dbReference type="AlphaFoldDB" id="A0A7Y9ZM37"/>
<proteinExistence type="predicted"/>
<organism evidence="1 2">
    <name type="scientific">Nocardioides aromaticivorans</name>
    <dbReference type="NCBI Taxonomy" id="200618"/>
    <lineage>
        <taxon>Bacteria</taxon>
        <taxon>Bacillati</taxon>
        <taxon>Actinomycetota</taxon>
        <taxon>Actinomycetes</taxon>
        <taxon>Propionibacteriales</taxon>
        <taxon>Nocardioidaceae</taxon>
        <taxon>Nocardioides</taxon>
    </lineage>
</organism>
<gene>
    <name evidence="1" type="ORF">BJ993_003515</name>
</gene>
<comment type="caution">
    <text evidence="1">The sequence shown here is derived from an EMBL/GenBank/DDBJ whole genome shotgun (WGS) entry which is preliminary data.</text>
</comment>
<dbReference type="Proteomes" id="UP000562045">
    <property type="component" value="Unassembled WGS sequence"/>
</dbReference>
<evidence type="ECO:0000313" key="2">
    <source>
        <dbReference type="Proteomes" id="UP000562045"/>
    </source>
</evidence>
<reference evidence="1 2" key="1">
    <citation type="submission" date="2020-07" db="EMBL/GenBank/DDBJ databases">
        <title>Sequencing the genomes of 1000 actinobacteria strains.</title>
        <authorList>
            <person name="Klenk H.-P."/>
        </authorList>
    </citation>
    <scope>NUCLEOTIDE SEQUENCE [LARGE SCALE GENOMIC DNA]</scope>
    <source>
        <strain evidence="1 2">DSM 15131</strain>
    </source>
</reference>
<sequence>MGWEDELFALFDDLEDQASALHAADRLAEVADRSRAEYQRVTLASRLMASIGTAVTLGLRGVGPVSGTVERVADGWLLLSAGEHDWVVNAAAVTAVEGASVRSVPELAWSPLTRLGLASALRRIAEAGEECVVHLADGGRHDGVLRRVGADFCELVEGEDRRTVLIAFTALAAAQSRA</sequence>